<feature type="transmembrane region" description="Helical" evidence="13">
    <location>
        <begin position="82"/>
        <end position="104"/>
    </location>
</feature>
<dbReference type="EMBL" id="CP157484">
    <property type="protein sequence ID" value="XBO39835.1"/>
    <property type="molecule type" value="Genomic_DNA"/>
</dbReference>
<dbReference type="GO" id="GO:0005886">
    <property type="term" value="C:plasma membrane"/>
    <property type="evidence" value="ECO:0007669"/>
    <property type="project" value="UniProtKB-SubCell"/>
</dbReference>
<keyword evidence="14" id="KW-0732">Signal</keyword>
<evidence type="ECO:0000256" key="7">
    <source>
        <dbReference type="ARBA" id="ARBA00022692"/>
    </source>
</evidence>
<feature type="transmembrane region" description="Helical" evidence="13">
    <location>
        <begin position="132"/>
        <end position="150"/>
    </location>
</feature>
<keyword evidence="12 13" id="KW-0472">Membrane</keyword>
<keyword evidence="5" id="KW-1003">Cell membrane</keyword>
<keyword evidence="4" id="KW-0813">Transport</keyword>
<dbReference type="GO" id="GO:0022904">
    <property type="term" value="P:respiratory electron transport chain"/>
    <property type="evidence" value="ECO:0007669"/>
    <property type="project" value="InterPro"/>
</dbReference>
<comment type="subcellular location">
    <subcellularLocation>
        <location evidence="2">Cell membrane</location>
        <topology evidence="2">Multi-pass membrane protein</topology>
    </subcellularLocation>
</comment>
<dbReference type="GO" id="GO:0036397">
    <property type="term" value="F:formate dehydrogenase (quinone) activity"/>
    <property type="evidence" value="ECO:0007669"/>
    <property type="project" value="TreeGrafter"/>
</dbReference>
<dbReference type="GO" id="GO:0015944">
    <property type="term" value="P:formate oxidation"/>
    <property type="evidence" value="ECO:0007669"/>
    <property type="project" value="UniProtKB-ARBA"/>
</dbReference>
<dbReference type="InterPro" id="IPR016174">
    <property type="entry name" value="Di-haem_cyt_TM"/>
</dbReference>
<keyword evidence="6" id="KW-0349">Heme</keyword>
<keyword evidence="11" id="KW-0408">Iron</keyword>
<evidence type="ECO:0000256" key="12">
    <source>
        <dbReference type="ARBA" id="ARBA00023136"/>
    </source>
</evidence>
<evidence type="ECO:0000256" key="6">
    <source>
        <dbReference type="ARBA" id="ARBA00022617"/>
    </source>
</evidence>
<evidence type="ECO:0000256" key="8">
    <source>
        <dbReference type="ARBA" id="ARBA00022723"/>
    </source>
</evidence>
<keyword evidence="7 13" id="KW-0812">Transmembrane</keyword>
<sequence length="337" mass="36235">MLRAPRLVPVLAILAMLAGVGAPAARAADPMTGANPTAQSVHERDLLNALGKLQGRITLPDGKASLLEQPQGREYRGFHERALPWIGGIVILAVLAGLAAFYLVKGRIPAPPRDPGGRTVLRFSAVERLGHWLTATSFIVLALTGLNYVFGKRLLMPLVGADAFAGWSHWSKYAHNFVAWAFMAGLLMLIVSWVRDNIPDRFDVAWLRAGGGFLDGSHPPAERFNAGQKLMFWSIVIFGLALSASGLLMLFPFAVLDINGMQAAQYVHAIAAVVLIAVILAHIYIGTLGMEGAFEAMESGSVDLNWARTHHSVWAARLARDDPAARALRSGSPAPAE</sequence>
<feature type="transmembrane region" description="Helical" evidence="13">
    <location>
        <begin position="266"/>
        <end position="285"/>
    </location>
</feature>
<keyword evidence="16" id="KW-0560">Oxidoreductase</keyword>
<keyword evidence="9" id="KW-0249">Electron transport</keyword>
<evidence type="ECO:0000256" key="5">
    <source>
        <dbReference type="ARBA" id="ARBA00022475"/>
    </source>
</evidence>
<feature type="transmembrane region" description="Helical" evidence="13">
    <location>
        <begin position="230"/>
        <end position="254"/>
    </location>
</feature>
<feature type="domain" description="Cytochrome b561 bacterial/Ni-hydrogenase" evidence="15">
    <location>
        <begin position="122"/>
        <end position="297"/>
    </location>
</feature>
<keyword evidence="10 13" id="KW-1133">Transmembrane helix</keyword>
<evidence type="ECO:0000256" key="13">
    <source>
        <dbReference type="SAM" id="Phobius"/>
    </source>
</evidence>
<organism evidence="16">
    <name type="scientific">Alsobacter sp. KACC 23698</name>
    <dbReference type="NCBI Taxonomy" id="3149229"/>
    <lineage>
        <taxon>Bacteria</taxon>
        <taxon>Pseudomonadati</taxon>
        <taxon>Pseudomonadota</taxon>
        <taxon>Alphaproteobacteria</taxon>
        <taxon>Hyphomicrobiales</taxon>
        <taxon>Alsobacteraceae</taxon>
        <taxon>Alsobacter</taxon>
    </lineage>
</organism>
<reference evidence="16" key="1">
    <citation type="submission" date="2024-05" db="EMBL/GenBank/DDBJ databases">
        <authorList>
            <person name="Kim S."/>
            <person name="Heo J."/>
            <person name="Choi H."/>
            <person name="Choi Y."/>
            <person name="Kwon S.-W."/>
            <person name="Kim Y."/>
        </authorList>
    </citation>
    <scope>NUCLEOTIDE SEQUENCE</scope>
    <source>
        <strain evidence="16">KACC 23698</strain>
    </source>
</reference>
<feature type="chain" id="PRO_5043661039" evidence="14">
    <location>
        <begin position="28"/>
        <end position="337"/>
    </location>
</feature>
<gene>
    <name evidence="16" type="ORF">ABEG18_03370</name>
</gene>
<evidence type="ECO:0000256" key="1">
    <source>
        <dbReference type="ARBA" id="ARBA00001971"/>
    </source>
</evidence>
<feature type="signal peptide" evidence="14">
    <location>
        <begin position="1"/>
        <end position="27"/>
    </location>
</feature>
<proteinExistence type="inferred from homology"/>
<dbReference type="PANTHER" id="PTHR30074:SF6">
    <property type="entry name" value="FORMATE DEHYDROGENASE GAMMA SUBUNIT"/>
    <property type="match status" value="1"/>
</dbReference>
<evidence type="ECO:0000256" key="3">
    <source>
        <dbReference type="ARBA" id="ARBA00010747"/>
    </source>
</evidence>
<dbReference type="InterPro" id="IPR051817">
    <property type="entry name" value="FDH_cytochrome_b556_subunit"/>
</dbReference>
<evidence type="ECO:0000256" key="14">
    <source>
        <dbReference type="SAM" id="SignalP"/>
    </source>
</evidence>
<dbReference type="FunFam" id="1.20.950.20:FF:000002">
    <property type="entry name" value="Formate dehydrogenase cytochrome b556 subunit"/>
    <property type="match status" value="1"/>
</dbReference>
<keyword evidence="8" id="KW-0479">Metal-binding</keyword>
<evidence type="ECO:0000313" key="16">
    <source>
        <dbReference type="EMBL" id="XBO39835.1"/>
    </source>
</evidence>
<dbReference type="Pfam" id="PF01292">
    <property type="entry name" value="Ni_hydr_CYTB"/>
    <property type="match status" value="1"/>
</dbReference>
<dbReference type="InterPro" id="IPR011577">
    <property type="entry name" value="Cyt_b561_bac/Ni-Hgenase"/>
</dbReference>
<dbReference type="GO" id="GO:0046872">
    <property type="term" value="F:metal ion binding"/>
    <property type="evidence" value="ECO:0007669"/>
    <property type="project" value="UniProtKB-KW"/>
</dbReference>
<name>A0AAU7JI10_9HYPH</name>
<comment type="similarity">
    <text evidence="3">Belongs to the formate dehydrogenase gamma subunit family.</text>
</comment>
<evidence type="ECO:0000256" key="11">
    <source>
        <dbReference type="ARBA" id="ARBA00023004"/>
    </source>
</evidence>
<evidence type="ECO:0000256" key="9">
    <source>
        <dbReference type="ARBA" id="ARBA00022982"/>
    </source>
</evidence>
<evidence type="ECO:0000256" key="4">
    <source>
        <dbReference type="ARBA" id="ARBA00022448"/>
    </source>
</evidence>
<dbReference type="GO" id="GO:0008863">
    <property type="term" value="F:formate dehydrogenase (NAD+) activity"/>
    <property type="evidence" value="ECO:0007669"/>
    <property type="project" value="UniProtKB-EC"/>
</dbReference>
<dbReference type="GO" id="GO:0009326">
    <property type="term" value="C:formate dehydrogenase complex"/>
    <property type="evidence" value="ECO:0007669"/>
    <property type="project" value="InterPro"/>
</dbReference>
<comment type="cofactor">
    <cofactor evidence="1">
        <name>heme</name>
        <dbReference type="ChEBI" id="CHEBI:30413"/>
    </cofactor>
</comment>
<dbReference type="GO" id="GO:0009061">
    <property type="term" value="P:anaerobic respiration"/>
    <property type="evidence" value="ECO:0007669"/>
    <property type="project" value="TreeGrafter"/>
</dbReference>
<dbReference type="AlphaFoldDB" id="A0AAU7JI10"/>
<dbReference type="RefSeq" id="WP_406856687.1">
    <property type="nucleotide sequence ID" value="NZ_CP157484.1"/>
</dbReference>
<dbReference type="InterPro" id="IPR006471">
    <property type="entry name" value="Formate_DH_gsu"/>
</dbReference>
<dbReference type="PANTHER" id="PTHR30074">
    <property type="entry name" value="FORMATE DEHYDROGENASE, NITRATE-INDUCIBLE, CYTOCHROME B556 FDN SUBUNIT"/>
    <property type="match status" value="1"/>
</dbReference>
<dbReference type="NCBIfam" id="TIGR01583">
    <property type="entry name" value="formate-DH-gamm"/>
    <property type="match status" value="1"/>
</dbReference>
<feature type="transmembrane region" description="Helical" evidence="13">
    <location>
        <begin position="177"/>
        <end position="194"/>
    </location>
</feature>
<accession>A0AAU7JI10</accession>
<dbReference type="EC" id="1.17.1.9" evidence="16"/>
<dbReference type="GO" id="GO:0009055">
    <property type="term" value="F:electron transfer activity"/>
    <property type="evidence" value="ECO:0007669"/>
    <property type="project" value="InterPro"/>
</dbReference>
<dbReference type="Gene3D" id="1.20.950.20">
    <property type="entry name" value="Transmembrane di-heme cytochromes, Chain C"/>
    <property type="match status" value="1"/>
</dbReference>
<dbReference type="SUPFAM" id="SSF81342">
    <property type="entry name" value="Transmembrane di-heme cytochromes"/>
    <property type="match status" value="1"/>
</dbReference>
<protein>
    <submittedName>
        <fullName evidence="16">Formate dehydrogenase subunit gamma</fullName>
        <ecNumber evidence="16">1.17.1.9</ecNumber>
    </submittedName>
</protein>
<evidence type="ECO:0000259" key="15">
    <source>
        <dbReference type="Pfam" id="PF01292"/>
    </source>
</evidence>
<evidence type="ECO:0000256" key="2">
    <source>
        <dbReference type="ARBA" id="ARBA00004651"/>
    </source>
</evidence>
<evidence type="ECO:0000256" key="10">
    <source>
        <dbReference type="ARBA" id="ARBA00022989"/>
    </source>
</evidence>